<name>A0A662YTQ4_ACIRT</name>
<dbReference type="GO" id="GO:0016020">
    <property type="term" value="C:membrane"/>
    <property type="evidence" value="ECO:0007669"/>
    <property type="project" value="UniProtKB-SubCell"/>
</dbReference>
<dbReference type="EMBL" id="SCEB01000538">
    <property type="protein sequence ID" value="RXM98858.1"/>
    <property type="molecule type" value="Genomic_DNA"/>
</dbReference>
<evidence type="ECO:0000256" key="3">
    <source>
        <dbReference type="ARBA" id="ARBA00022989"/>
    </source>
</evidence>
<feature type="chain" id="PRO_5024797609" evidence="7">
    <location>
        <begin position="18"/>
        <end position="127"/>
    </location>
</feature>
<dbReference type="PANTHER" id="PTHR15296">
    <property type="entry name" value="MEMBRANE-ASSOCIATED PROTEIN MAP17"/>
    <property type="match status" value="1"/>
</dbReference>
<dbReference type="PANTHER" id="PTHR15296:SF1">
    <property type="entry name" value="PDZK1 INTERACTING PROTEIN 1"/>
    <property type="match status" value="1"/>
</dbReference>
<comment type="similarity">
    <text evidence="5">Belongs to the PDZK1-interacting protein 1/SMIM24 family.</text>
</comment>
<keyword evidence="2 6" id="KW-0812">Transmembrane</keyword>
<dbReference type="Pfam" id="PF15807">
    <property type="entry name" value="MAP17"/>
    <property type="match status" value="1"/>
</dbReference>
<evidence type="ECO:0000256" key="5">
    <source>
        <dbReference type="ARBA" id="ARBA00049650"/>
    </source>
</evidence>
<feature type="transmembrane region" description="Helical" evidence="6">
    <location>
        <begin position="27"/>
        <end position="51"/>
    </location>
</feature>
<evidence type="ECO:0000256" key="4">
    <source>
        <dbReference type="ARBA" id="ARBA00023136"/>
    </source>
</evidence>
<evidence type="ECO:0000256" key="6">
    <source>
        <dbReference type="SAM" id="Phobius"/>
    </source>
</evidence>
<comment type="subcellular location">
    <subcellularLocation>
        <location evidence="1">Membrane</location>
        <topology evidence="1">Single-pass membrane protein</topology>
    </subcellularLocation>
</comment>
<dbReference type="AlphaFoldDB" id="A0A662YTQ4"/>
<organism evidence="8 9">
    <name type="scientific">Acipenser ruthenus</name>
    <name type="common">Sterlet sturgeon</name>
    <dbReference type="NCBI Taxonomy" id="7906"/>
    <lineage>
        <taxon>Eukaryota</taxon>
        <taxon>Metazoa</taxon>
        <taxon>Chordata</taxon>
        <taxon>Craniata</taxon>
        <taxon>Vertebrata</taxon>
        <taxon>Euteleostomi</taxon>
        <taxon>Actinopterygii</taxon>
        <taxon>Chondrostei</taxon>
        <taxon>Acipenseriformes</taxon>
        <taxon>Acipenseridae</taxon>
        <taxon>Acipenser</taxon>
    </lineage>
</organism>
<dbReference type="InterPro" id="IPR031627">
    <property type="entry name" value="PDZK1IP1/SMIM24"/>
</dbReference>
<keyword evidence="9" id="KW-1185">Reference proteome</keyword>
<feature type="signal peptide" evidence="7">
    <location>
        <begin position="1"/>
        <end position="17"/>
    </location>
</feature>
<evidence type="ECO:0000313" key="9">
    <source>
        <dbReference type="Proteomes" id="UP000289886"/>
    </source>
</evidence>
<evidence type="ECO:0000256" key="2">
    <source>
        <dbReference type="ARBA" id="ARBA00022692"/>
    </source>
</evidence>
<evidence type="ECO:0000313" key="8">
    <source>
        <dbReference type="EMBL" id="RXM98858.1"/>
    </source>
</evidence>
<accession>A0A662YTQ4</accession>
<comment type="caution">
    <text evidence="8">The sequence shown here is derived from an EMBL/GenBank/DDBJ whole genome shotgun (WGS) entry which is preliminary data.</text>
</comment>
<gene>
    <name evidence="8" type="ORF">EOD39_12549</name>
</gene>
<evidence type="ECO:0000256" key="1">
    <source>
        <dbReference type="ARBA" id="ARBA00004167"/>
    </source>
</evidence>
<reference evidence="8 9" key="1">
    <citation type="submission" date="2019-01" db="EMBL/GenBank/DDBJ databases">
        <title>Draft Genome and Complete Hox-Cluster Characterization of the Sterlet Sturgeon (Acipenser ruthenus).</title>
        <authorList>
            <person name="Wei Q."/>
        </authorList>
    </citation>
    <scope>NUCLEOTIDE SEQUENCE [LARGE SCALE GENOMIC DNA]</scope>
    <source>
        <strain evidence="8">WHYD16114868_AA</strain>
        <tissue evidence="8">Blood</tissue>
    </source>
</reference>
<keyword evidence="4 6" id="KW-0472">Membrane</keyword>
<proteinExistence type="inferred from homology"/>
<dbReference type="Proteomes" id="UP000289886">
    <property type="component" value="Unassembled WGS sequence"/>
</dbReference>
<sequence length="127" mass="14221">MQKTLLCLLFAVGAAVAQHGKTSPQRVLQPWLTGIIAVVVFLFLVFIAFLVNKAWCEERSRSKRVLLFSSEEADPQHVKVHDYVMTNGSNSEPVLDAVRSKEHEAAYENVGMDQECKVTTTDKTSRL</sequence>
<keyword evidence="7" id="KW-0732">Signal</keyword>
<keyword evidence="3 6" id="KW-1133">Transmembrane helix</keyword>
<protein>
    <submittedName>
        <fullName evidence="8">PDZK1-interacting protein 1</fullName>
    </submittedName>
</protein>
<evidence type="ECO:0000256" key="7">
    <source>
        <dbReference type="SAM" id="SignalP"/>
    </source>
</evidence>